<evidence type="ECO:0000256" key="1">
    <source>
        <dbReference type="SAM" id="MobiDB-lite"/>
    </source>
</evidence>
<name>A0AAW0R0H0_9PEZI</name>
<gene>
    <name evidence="2" type="ORF">PG999_004862</name>
</gene>
<feature type="region of interest" description="Disordered" evidence="1">
    <location>
        <begin position="1"/>
        <end position="54"/>
    </location>
</feature>
<evidence type="ECO:0000313" key="3">
    <source>
        <dbReference type="Proteomes" id="UP001392437"/>
    </source>
</evidence>
<dbReference type="EMBL" id="JAQQWP010000004">
    <property type="protein sequence ID" value="KAK8120742.1"/>
    <property type="molecule type" value="Genomic_DNA"/>
</dbReference>
<dbReference type="AlphaFoldDB" id="A0AAW0R0H0"/>
<protein>
    <submittedName>
        <fullName evidence="2">Uncharacterized protein</fullName>
    </submittedName>
</protein>
<accession>A0AAW0R0H0</accession>
<evidence type="ECO:0000313" key="2">
    <source>
        <dbReference type="EMBL" id="KAK8120742.1"/>
    </source>
</evidence>
<proteinExistence type="predicted"/>
<comment type="caution">
    <text evidence="2">The sequence shown here is derived from an EMBL/GenBank/DDBJ whole genome shotgun (WGS) entry which is preliminary data.</text>
</comment>
<sequence length="70" mass="7130">MEAISSTESRHQKNLGVAFGGKSPGGATPAGHVGIRGGSQEVALAAPKPKPEPESTVRLLIVIPTNRSVS</sequence>
<reference evidence="2 3" key="1">
    <citation type="submission" date="2023-01" db="EMBL/GenBank/DDBJ databases">
        <title>Analysis of 21 Apiospora genomes using comparative genomics revels a genus with tremendous synthesis potential of carbohydrate active enzymes and secondary metabolites.</title>
        <authorList>
            <person name="Sorensen T."/>
        </authorList>
    </citation>
    <scope>NUCLEOTIDE SEQUENCE [LARGE SCALE GENOMIC DNA]</scope>
    <source>
        <strain evidence="2 3">CBS 117206</strain>
    </source>
</reference>
<organism evidence="2 3">
    <name type="scientific">Apiospora kogelbergensis</name>
    <dbReference type="NCBI Taxonomy" id="1337665"/>
    <lineage>
        <taxon>Eukaryota</taxon>
        <taxon>Fungi</taxon>
        <taxon>Dikarya</taxon>
        <taxon>Ascomycota</taxon>
        <taxon>Pezizomycotina</taxon>
        <taxon>Sordariomycetes</taxon>
        <taxon>Xylariomycetidae</taxon>
        <taxon>Amphisphaeriales</taxon>
        <taxon>Apiosporaceae</taxon>
        <taxon>Apiospora</taxon>
    </lineage>
</organism>
<dbReference type="Proteomes" id="UP001392437">
    <property type="component" value="Unassembled WGS sequence"/>
</dbReference>
<keyword evidence="3" id="KW-1185">Reference proteome</keyword>